<dbReference type="STRING" id="1079.BVIR_1157"/>
<dbReference type="AlphaFoldDB" id="A0A0H5B664"/>
<dbReference type="EMBL" id="LN907867">
    <property type="protein sequence ID" value="CUU41607.1"/>
    <property type="molecule type" value="Genomic_DNA"/>
</dbReference>
<dbReference type="KEGG" id="bvr:BVIR_1157"/>
<proteinExistence type="predicted"/>
<evidence type="ECO:0000313" key="2">
    <source>
        <dbReference type="EMBL" id="CUU41607.1"/>
    </source>
</evidence>
<keyword evidence="3" id="KW-1185">Reference proteome</keyword>
<reference evidence="3" key="3">
    <citation type="journal article" date="2016" name="Genome Announc.">
        <title>Revised genome sequence of the purple photosynthetic bacterium Blastochloris viridis.</title>
        <authorList>
            <person name="Liu L.N."/>
            <person name="Faulkner M."/>
            <person name="Liu X."/>
            <person name="Huang F."/>
            <person name="Darby A.C."/>
            <person name="Hall N."/>
        </authorList>
    </citation>
    <scope>NUCLEOTIDE SEQUENCE [LARGE SCALE GENOMIC DNA]</scope>
    <source>
        <strain evidence="3">ATCC 19567 / DSM 133 / F</strain>
    </source>
</reference>
<accession>A0A0H5B664</accession>
<gene>
    <name evidence="1" type="ORF">BV133_62</name>
    <name evidence="2" type="ORF">BVIRIDIS_06000</name>
</gene>
<dbReference type="Proteomes" id="UP000065734">
    <property type="component" value="Chromosome I"/>
</dbReference>
<reference evidence="1" key="1">
    <citation type="journal article" date="2015" name="Genome Announc.">
        <title>Complete Genome Sequence of the Bacteriochlorophyll b-Producing Photosynthetic Bacterium Blastochloris viridis.</title>
        <authorList>
            <person name="Tsukatani Y."/>
            <person name="Hirose Y."/>
            <person name="Harada J."/>
            <person name="Misawa N."/>
            <person name="Mori K."/>
            <person name="Inoue K."/>
            <person name="Tamiaki H."/>
        </authorList>
    </citation>
    <scope>NUCLEOTIDE SEQUENCE [LARGE SCALE GENOMIC DNA]</scope>
    <source>
        <strain evidence="1">DSM 133</strain>
    </source>
</reference>
<evidence type="ECO:0000313" key="3">
    <source>
        <dbReference type="Proteomes" id="UP000065734"/>
    </source>
</evidence>
<organism evidence="2 3">
    <name type="scientific">Blastochloris viridis</name>
    <name type="common">Rhodopseudomonas viridis</name>
    <dbReference type="NCBI Taxonomy" id="1079"/>
    <lineage>
        <taxon>Bacteria</taxon>
        <taxon>Pseudomonadati</taxon>
        <taxon>Pseudomonadota</taxon>
        <taxon>Alphaproteobacteria</taxon>
        <taxon>Hyphomicrobiales</taxon>
        <taxon>Blastochloridaceae</taxon>
        <taxon>Blastochloris</taxon>
    </lineage>
</organism>
<reference evidence="2" key="2">
    <citation type="submission" date="2015-11" db="EMBL/GenBank/DDBJ databases">
        <authorList>
            <person name="Zhang Y."/>
            <person name="Guo Z."/>
        </authorList>
    </citation>
    <scope>NUCLEOTIDE SEQUENCE</scope>
    <source>
        <strain evidence="2">1</strain>
    </source>
</reference>
<dbReference type="OrthoDB" id="9794780at2"/>
<dbReference type="PATRIC" id="fig|1079.6.peg.1202"/>
<dbReference type="EMBL" id="AP014854">
    <property type="protein sequence ID" value="BAR97655.1"/>
    <property type="molecule type" value="Genomic_DNA"/>
</dbReference>
<sequence length="123" mass="12929">MIYLVHRVPGRCRFKVTGLRSDPSKAAMFREALADVPTAQVEARPRADSVIVTFDPKIVRGEAVLAAIAEQGLIAPSPPVPTASPRGLVTALGSAVGHAVVAAVVKGGAERSVTGVIRRLRKR</sequence>
<protein>
    <submittedName>
        <fullName evidence="2">Uncharacterized protein</fullName>
    </submittedName>
</protein>
<dbReference type="RefSeq" id="WP_145911843.1">
    <property type="nucleotide sequence ID" value="NZ_AP014854.2"/>
</dbReference>
<name>A0A0H5B664_BLAVI</name>
<evidence type="ECO:0000313" key="1">
    <source>
        <dbReference type="EMBL" id="BAR97655.1"/>
    </source>
</evidence>